<evidence type="ECO:0000313" key="7">
    <source>
        <dbReference type="EMBL" id="AVM42657.1"/>
    </source>
</evidence>
<evidence type="ECO:0000256" key="2">
    <source>
        <dbReference type="ARBA" id="ARBA00022517"/>
    </source>
</evidence>
<evidence type="ECO:0000256" key="5">
    <source>
        <dbReference type="HAMAP-Rule" id="MF_00651"/>
    </source>
</evidence>
<reference evidence="8" key="1">
    <citation type="submission" date="2018-02" db="EMBL/GenBank/DDBJ databases">
        <authorList>
            <person name="Holder M.E."/>
            <person name="Ajami N.J."/>
            <person name="Petrosino J.F."/>
        </authorList>
    </citation>
    <scope>NUCLEOTIDE SEQUENCE [LARGE SCALE GENOMIC DNA]</scope>
    <source>
        <strain evidence="8">CCUG 47711</strain>
    </source>
</reference>
<sequence>MKRYLGIDFGQARVGIAKSDLLGYTAEGVETIKWDGQDVEPVLDRIAEICKELDVSEIVLGLPKRTDNRLGEAEEKVKVFAEQLETRLGLPLHFEDERLTTVMATKFLQQGNSKKSSYRSKVDQVAAEIILQGFLEKQRFQKN</sequence>
<evidence type="ECO:0000256" key="4">
    <source>
        <dbReference type="ARBA" id="ARBA00022801"/>
    </source>
</evidence>
<dbReference type="NCBIfam" id="TIGR00250">
    <property type="entry name" value="RNAse_H_YqgF"/>
    <property type="match status" value="1"/>
</dbReference>
<dbReference type="GO" id="GO:0016788">
    <property type="term" value="F:hydrolase activity, acting on ester bonds"/>
    <property type="evidence" value="ECO:0007669"/>
    <property type="project" value="UniProtKB-UniRule"/>
</dbReference>
<evidence type="ECO:0000256" key="1">
    <source>
        <dbReference type="ARBA" id="ARBA00022490"/>
    </source>
</evidence>
<keyword evidence="1 5" id="KW-0963">Cytoplasm</keyword>
<dbReference type="SUPFAM" id="SSF53098">
    <property type="entry name" value="Ribonuclease H-like"/>
    <property type="match status" value="1"/>
</dbReference>
<evidence type="ECO:0000259" key="6">
    <source>
        <dbReference type="SMART" id="SM00732"/>
    </source>
</evidence>
<dbReference type="CDD" id="cd16964">
    <property type="entry name" value="YqgF"/>
    <property type="match status" value="1"/>
</dbReference>
<dbReference type="InterPro" id="IPR037027">
    <property type="entry name" value="YqgF/RNaseH-like_dom_sf"/>
</dbReference>
<comment type="function">
    <text evidence="5">Could be a nuclease involved in processing of the 5'-end of pre-16S rRNA.</text>
</comment>
<accession>A0A2S0KNS6</accession>
<organism evidence="7 8">
    <name type="scientific">Fastidiosipila sanguinis</name>
    <dbReference type="NCBI Taxonomy" id="236753"/>
    <lineage>
        <taxon>Bacteria</taxon>
        <taxon>Bacillati</taxon>
        <taxon>Bacillota</taxon>
        <taxon>Clostridia</taxon>
        <taxon>Eubacteriales</taxon>
        <taxon>Oscillospiraceae</taxon>
        <taxon>Fastidiosipila</taxon>
    </lineage>
</organism>
<dbReference type="EC" id="3.1.-.-" evidence="5"/>
<dbReference type="InterPro" id="IPR006641">
    <property type="entry name" value="YqgF/RNaseH-like_dom"/>
</dbReference>
<evidence type="ECO:0000313" key="8">
    <source>
        <dbReference type="Proteomes" id="UP000237947"/>
    </source>
</evidence>
<dbReference type="SMART" id="SM00732">
    <property type="entry name" value="YqgFc"/>
    <property type="match status" value="1"/>
</dbReference>
<dbReference type="KEGG" id="fsa:C5Q98_05270"/>
<evidence type="ECO:0000256" key="3">
    <source>
        <dbReference type="ARBA" id="ARBA00022722"/>
    </source>
</evidence>
<comment type="similarity">
    <text evidence="5">Belongs to the YqgF HJR family.</text>
</comment>
<comment type="subcellular location">
    <subcellularLocation>
        <location evidence="5">Cytoplasm</location>
    </subcellularLocation>
</comment>
<dbReference type="AlphaFoldDB" id="A0A2S0KNS6"/>
<dbReference type="GO" id="GO:0004518">
    <property type="term" value="F:nuclease activity"/>
    <property type="evidence" value="ECO:0007669"/>
    <property type="project" value="UniProtKB-KW"/>
</dbReference>
<dbReference type="InterPro" id="IPR005227">
    <property type="entry name" value="YqgF"/>
</dbReference>
<dbReference type="OrthoDB" id="9796140at2"/>
<keyword evidence="4 5" id="KW-0378">Hydrolase</keyword>
<keyword evidence="8" id="KW-1185">Reference proteome</keyword>
<dbReference type="Pfam" id="PF03652">
    <property type="entry name" value="RuvX"/>
    <property type="match status" value="1"/>
</dbReference>
<dbReference type="Gene3D" id="3.30.420.140">
    <property type="entry name" value="YqgF/RNase H-like domain"/>
    <property type="match status" value="1"/>
</dbReference>
<keyword evidence="3 5" id="KW-0540">Nuclease</keyword>
<dbReference type="HAMAP" id="MF_00651">
    <property type="entry name" value="Nuclease_YqgF"/>
    <property type="match status" value="1"/>
</dbReference>
<dbReference type="RefSeq" id="WP_106012611.1">
    <property type="nucleotide sequence ID" value="NZ_CP027226.1"/>
</dbReference>
<dbReference type="PANTHER" id="PTHR33317">
    <property type="entry name" value="POLYNUCLEOTIDYL TRANSFERASE, RIBONUCLEASE H-LIKE SUPERFAMILY PROTEIN"/>
    <property type="match status" value="1"/>
</dbReference>
<dbReference type="GO" id="GO:0000967">
    <property type="term" value="P:rRNA 5'-end processing"/>
    <property type="evidence" value="ECO:0007669"/>
    <property type="project" value="UniProtKB-UniRule"/>
</dbReference>
<gene>
    <name evidence="7" type="ORF">C5Q98_05270</name>
</gene>
<proteinExistence type="inferred from homology"/>
<protein>
    <recommendedName>
        <fullName evidence="5">Putative pre-16S rRNA nuclease</fullName>
        <ecNumber evidence="5">3.1.-.-</ecNumber>
    </recommendedName>
</protein>
<dbReference type="EMBL" id="CP027226">
    <property type="protein sequence ID" value="AVM42657.1"/>
    <property type="molecule type" value="Genomic_DNA"/>
</dbReference>
<dbReference type="InterPro" id="IPR012337">
    <property type="entry name" value="RNaseH-like_sf"/>
</dbReference>
<dbReference type="GO" id="GO:0005829">
    <property type="term" value="C:cytosol"/>
    <property type="evidence" value="ECO:0007669"/>
    <property type="project" value="TreeGrafter"/>
</dbReference>
<dbReference type="Proteomes" id="UP000237947">
    <property type="component" value="Chromosome"/>
</dbReference>
<name>A0A2S0KNS6_9FIRM</name>
<dbReference type="PANTHER" id="PTHR33317:SF4">
    <property type="entry name" value="POLYNUCLEOTIDYL TRANSFERASE, RIBONUCLEASE H-LIKE SUPERFAMILY PROTEIN"/>
    <property type="match status" value="1"/>
</dbReference>
<feature type="domain" description="YqgF/RNase H-like" evidence="6">
    <location>
        <begin position="2"/>
        <end position="104"/>
    </location>
</feature>
<keyword evidence="2 5" id="KW-0690">Ribosome biogenesis</keyword>